<gene>
    <name evidence="2" type="ORF">VOLCADRAFT_102655</name>
</gene>
<sequence length="757" mass="77966">MLSAFILENAAYAAETAQPCCSISACSGCGDQAGISSGNLGAGIFQGTLWHSLPILLQERHKLAPQLQPALFYRGISTTSNTLYKFDSHLTRYNKAKVVNRDNFQRFRDSGRDARVAADILREGEHQERRGSGGGWGRGGRSRSEADEALLELRSMVHDCRDLRAMQVLVRECANDLDIYMVCSVLGRLPQLKRDTPEAAAPEALARRVAEMLVTRLEPLIPNSAPSNLAHALVGLATCGLVPPRSLLTAVASRLAAAGPHGGSAAAEADAKAVSKLLSATAKLMELAKQQQGPQRPAASTTTGVATGGNDADDGDVGKGQGEGEEVGGVGEVLRSRLWPLLRAAAEVKLLRALGEEPPGGGAGTLRRRHGGVEEVEDDSMPQTALRFICMSLALARETHPGTWTAAGRLAARHAAELQPAVAASVLRSYAMAGGASVDGGKARLMEAVWDALGRQVEGLEVSTQLDLLIAALKLAAAKDAGSGGAAAQASAAAKAVPVLCGLLTARVPALNASDASHLIIALAELHTKTVAAAAAAAAAATAGSAKTAATPTAWQRHSYGTLPRLLADLLVLRGVSGFGASKFASAALGLGLMGYADPAFWQQVSSSAAPEVPRMDGTTLSRLLGAFHNAALAAEAAETGGSPGAAGVAVVPGPALLAAAHARIRSLLDCGEAPLLTGKALFHLVRAVAEWPLPEDGGLAMLRALSDKLLADDTTVATGEVATAPAAVRQRLVAALRRAGLGEHTLVTRLASSVGQ</sequence>
<dbReference type="KEGG" id="vcn:VOLCADRAFT_102655"/>
<dbReference type="RefSeq" id="XP_002946044.1">
    <property type="nucleotide sequence ID" value="XM_002945998.1"/>
</dbReference>
<proteinExistence type="predicted"/>
<dbReference type="EMBL" id="GL378323">
    <property type="protein sequence ID" value="EFJ53039.1"/>
    <property type="molecule type" value="Genomic_DNA"/>
</dbReference>
<accession>D8THA9</accession>
<evidence type="ECO:0000313" key="2">
    <source>
        <dbReference type="EMBL" id="EFJ53039.1"/>
    </source>
</evidence>
<dbReference type="OrthoDB" id="549195at2759"/>
<protein>
    <submittedName>
        <fullName evidence="2">Uncharacterized protein</fullName>
    </submittedName>
</protein>
<dbReference type="GeneID" id="9625443"/>
<dbReference type="Proteomes" id="UP000001058">
    <property type="component" value="Unassembled WGS sequence"/>
</dbReference>
<feature type="region of interest" description="Disordered" evidence="1">
    <location>
        <begin position="288"/>
        <end position="327"/>
    </location>
</feature>
<reference evidence="2 3" key="1">
    <citation type="journal article" date="2010" name="Science">
        <title>Genomic analysis of organismal complexity in the multicellular green alga Volvox carteri.</title>
        <authorList>
            <person name="Prochnik S.E."/>
            <person name="Umen J."/>
            <person name="Nedelcu A.M."/>
            <person name="Hallmann A."/>
            <person name="Miller S.M."/>
            <person name="Nishii I."/>
            <person name="Ferris P."/>
            <person name="Kuo A."/>
            <person name="Mitros T."/>
            <person name="Fritz-Laylin L.K."/>
            <person name="Hellsten U."/>
            <person name="Chapman J."/>
            <person name="Simakov O."/>
            <person name="Rensing S.A."/>
            <person name="Terry A."/>
            <person name="Pangilinan J."/>
            <person name="Kapitonov V."/>
            <person name="Jurka J."/>
            <person name="Salamov A."/>
            <person name="Shapiro H."/>
            <person name="Schmutz J."/>
            <person name="Grimwood J."/>
            <person name="Lindquist E."/>
            <person name="Lucas S."/>
            <person name="Grigoriev I.V."/>
            <person name="Schmitt R."/>
            <person name="Kirk D."/>
            <person name="Rokhsar D.S."/>
        </authorList>
    </citation>
    <scope>NUCLEOTIDE SEQUENCE [LARGE SCALE GENOMIC DNA]</scope>
    <source>
        <strain evidence="3">f. Nagariensis / Eve</strain>
    </source>
</reference>
<evidence type="ECO:0000313" key="3">
    <source>
        <dbReference type="Proteomes" id="UP000001058"/>
    </source>
</evidence>
<feature type="region of interest" description="Disordered" evidence="1">
    <location>
        <begin position="122"/>
        <end position="142"/>
    </location>
</feature>
<dbReference type="AlphaFoldDB" id="D8THA9"/>
<keyword evidence="3" id="KW-1185">Reference proteome</keyword>
<feature type="compositionally biased region" description="Low complexity" evidence="1">
    <location>
        <begin position="298"/>
        <end position="309"/>
    </location>
</feature>
<name>D8THA9_VOLCA</name>
<dbReference type="InParanoid" id="D8THA9"/>
<organism evidence="3">
    <name type="scientific">Volvox carteri f. nagariensis</name>
    <dbReference type="NCBI Taxonomy" id="3068"/>
    <lineage>
        <taxon>Eukaryota</taxon>
        <taxon>Viridiplantae</taxon>
        <taxon>Chlorophyta</taxon>
        <taxon>core chlorophytes</taxon>
        <taxon>Chlorophyceae</taxon>
        <taxon>CS clade</taxon>
        <taxon>Chlamydomonadales</taxon>
        <taxon>Volvocaceae</taxon>
        <taxon>Volvox</taxon>
    </lineage>
</organism>
<feature type="compositionally biased region" description="Basic and acidic residues" evidence="1">
    <location>
        <begin position="122"/>
        <end position="131"/>
    </location>
</feature>
<evidence type="ECO:0000256" key="1">
    <source>
        <dbReference type="SAM" id="MobiDB-lite"/>
    </source>
</evidence>